<accession>A0A0F8YI74</accession>
<reference evidence="1" key="1">
    <citation type="journal article" date="2015" name="Nature">
        <title>Complex archaea that bridge the gap between prokaryotes and eukaryotes.</title>
        <authorList>
            <person name="Spang A."/>
            <person name="Saw J.H."/>
            <person name="Jorgensen S.L."/>
            <person name="Zaremba-Niedzwiedzka K."/>
            <person name="Martijn J."/>
            <person name="Lind A.E."/>
            <person name="van Eijk R."/>
            <person name="Schleper C."/>
            <person name="Guy L."/>
            <person name="Ettema T.J."/>
        </authorList>
    </citation>
    <scope>NUCLEOTIDE SEQUENCE</scope>
</reference>
<proteinExistence type="predicted"/>
<comment type="caution">
    <text evidence="1">The sequence shown here is derived from an EMBL/GenBank/DDBJ whole genome shotgun (WGS) entry which is preliminary data.</text>
</comment>
<evidence type="ECO:0000313" key="1">
    <source>
        <dbReference type="EMBL" id="KKK81107.1"/>
    </source>
</evidence>
<protein>
    <submittedName>
        <fullName evidence="1">Uncharacterized protein</fullName>
    </submittedName>
</protein>
<gene>
    <name evidence="1" type="ORF">LCGC14_2816810</name>
</gene>
<dbReference type="EMBL" id="LAZR01053272">
    <property type="protein sequence ID" value="KKK81107.1"/>
    <property type="molecule type" value="Genomic_DNA"/>
</dbReference>
<sequence>MTTATDRLEVQELGNAGCPRCGLTSCSCYDDGVDPRWERWIVFYSKRWGTTRAETIYDITTHRVQGNEWKQDWEMRNEPLRTPEPPDPALAYYPRELPEEEEYRKHLERTMREEK</sequence>
<name>A0A0F8YI74_9ZZZZ</name>
<organism evidence="1">
    <name type="scientific">marine sediment metagenome</name>
    <dbReference type="NCBI Taxonomy" id="412755"/>
    <lineage>
        <taxon>unclassified sequences</taxon>
        <taxon>metagenomes</taxon>
        <taxon>ecological metagenomes</taxon>
    </lineage>
</organism>
<dbReference type="AlphaFoldDB" id="A0A0F8YI74"/>